<evidence type="ECO:0000256" key="11">
    <source>
        <dbReference type="ARBA" id="ARBA00023211"/>
    </source>
</evidence>
<comment type="function">
    <text evidence="14">CRISPR (clustered regularly interspaced short palindromic repeat), is an adaptive immune system that provides protection against mobile genetic elements (viruses, transposable elements and conjugative plasmids). CRISPR clusters contain spacers, sequences complementary to antecedent mobile elements, and target invading nucleic acids. CRISPR clusters are transcribed and processed into CRISPR RNA (crRNA). Acts as a dsDNA endonuclease. Involved in the integration of spacer DNA into the CRISPR cassette.</text>
</comment>
<dbReference type="OrthoDB" id="9803119at2"/>
<feature type="domain" description="DUF83" evidence="15">
    <location>
        <begin position="25"/>
        <end position="209"/>
    </location>
</feature>
<comment type="cofactor">
    <cofactor evidence="14">
        <name>Mg(2+)</name>
        <dbReference type="ChEBI" id="CHEBI:18420"/>
    </cofactor>
    <cofactor evidence="14">
        <name>Mn(2+)</name>
        <dbReference type="ChEBI" id="CHEBI:29035"/>
    </cofactor>
</comment>
<keyword evidence="2 14" id="KW-0479">Metal-binding</keyword>
<evidence type="ECO:0000313" key="16">
    <source>
        <dbReference type="EMBL" id="PGH57162.1"/>
    </source>
</evidence>
<dbReference type="AlphaFoldDB" id="A0A2B8BIE2"/>
<keyword evidence="8" id="KW-0411">Iron-sulfur</keyword>
<keyword evidence="4 14" id="KW-0378">Hydrolase</keyword>
<evidence type="ECO:0000256" key="8">
    <source>
        <dbReference type="ARBA" id="ARBA00023014"/>
    </source>
</evidence>
<evidence type="ECO:0000256" key="4">
    <source>
        <dbReference type="ARBA" id="ARBA00022801"/>
    </source>
</evidence>
<dbReference type="InterPro" id="IPR013343">
    <property type="entry name" value="CRISPR-assoc_prot_Cas4"/>
</dbReference>
<evidence type="ECO:0000256" key="10">
    <source>
        <dbReference type="ARBA" id="ARBA00023125"/>
    </source>
</evidence>
<evidence type="ECO:0000256" key="3">
    <source>
        <dbReference type="ARBA" id="ARBA00022759"/>
    </source>
</evidence>
<keyword evidence="1 14" id="KW-0540">Nuclease</keyword>
<feature type="binding site" evidence="14">
    <location>
        <position position="459"/>
    </location>
    <ligand>
        <name>Mn(2+)</name>
        <dbReference type="ChEBI" id="CHEBI:29035"/>
    </ligand>
</feature>
<evidence type="ECO:0000256" key="5">
    <source>
        <dbReference type="ARBA" id="ARBA00022839"/>
    </source>
</evidence>
<dbReference type="InterPro" id="IPR042211">
    <property type="entry name" value="CRISPR-assoc_Cas1_N"/>
</dbReference>
<evidence type="ECO:0000256" key="14">
    <source>
        <dbReference type="HAMAP-Rule" id="MF_01470"/>
    </source>
</evidence>
<dbReference type="Proteomes" id="UP000225379">
    <property type="component" value="Unassembled WGS sequence"/>
</dbReference>
<evidence type="ECO:0000259" key="15">
    <source>
        <dbReference type="Pfam" id="PF01930"/>
    </source>
</evidence>
<evidence type="ECO:0000256" key="2">
    <source>
        <dbReference type="ARBA" id="ARBA00022723"/>
    </source>
</evidence>
<dbReference type="PANTHER" id="PTHR34353:SF2">
    <property type="entry name" value="CRISPR-ASSOCIATED ENDONUCLEASE CAS1 1"/>
    <property type="match status" value="1"/>
</dbReference>
<dbReference type="InterPro" id="IPR002729">
    <property type="entry name" value="CRISPR-assoc_Cas1"/>
</dbReference>
<keyword evidence="7" id="KW-0408">Iron</keyword>
<evidence type="ECO:0000256" key="7">
    <source>
        <dbReference type="ARBA" id="ARBA00023004"/>
    </source>
</evidence>
<keyword evidence="5" id="KW-0269">Exonuclease</keyword>
<gene>
    <name evidence="14" type="primary">cas1</name>
    <name evidence="16" type="ORF">CRT60_11830</name>
</gene>
<dbReference type="GO" id="GO:0051607">
    <property type="term" value="P:defense response to virus"/>
    <property type="evidence" value="ECO:0007669"/>
    <property type="project" value="UniProtKB-UniRule"/>
</dbReference>
<dbReference type="InterPro" id="IPR042206">
    <property type="entry name" value="CRISPR-assoc_Cas1_C"/>
</dbReference>
<evidence type="ECO:0000313" key="17">
    <source>
        <dbReference type="Proteomes" id="UP000225379"/>
    </source>
</evidence>
<evidence type="ECO:0000256" key="13">
    <source>
        <dbReference type="ARBA" id="ARBA00038592"/>
    </source>
</evidence>
<dbReference type="GO" id="GO:0003677">
    <property type="term" value="F:DNA binding"/>
    <property type="evidence" value="ECO:0007669"/>
    <property type="project" value="UniProtKB-KW"/>
</dbReference>
<dbReference type="GO" id="GO:0051536">
    <property type="term" value="F:iron-sulfur cluster binding"/>
    <property type="evidence" value="ECO:0007669"/>
    <property type="project" value="UniProtKB-KW"/>
</dbReference>
<sequence length="567" mass="62371">MTEQLSLSLPAPPESDPDLLVPARMVNEWVYCPRLAYLEWVEGSWAASADTEEGKRVHARVDAGRGTLPPPEEADEAPPFEVRSIELSSERLGLVAKMDVIEGDDGILTPIDFKKGKRPHVEGGAYEPEKVQLCAQALVLEDNGYRVGDGFLWFSGSRERVPVAFGEDLRARTSEAASGLHLAAAARRIPSPLDNSRKCAKCSLLPICLPDEVNLFRSGGPPRTPPPAADSTMPLYVQQPGARVGKKGDLLVITVENEPDREVPIGEVSELVLAGPVSLSTPALHALVREETPIAWMSSGFWFMATTGGRGPRSAHAREAQYAVRGDAFRRLLFARDLVRAKLRNQRTILRRNWRATEAERDHAAETLKRLAERTAKVASLPELLGVEGEGAAAYFRAFPSLFTDKVAGLPEFGFDRRSRRPRADPANACLSLCYSLLARSCATALEIAGLDPWAGLYHADRPGRPALALDLMEPLRPILADSTVLMALNNGELSPSDFITVGPGCNLTVAGRRSLIRAFERRLDQEASHPDFGYQISMRRMLHVQARLLARHLLGEFDRYTHYCPR</sequence>
<dbReference type="InterPro" id="IPR011604">
    <property type="entry name" value="PDDEXK-like_dom_sf"/>
</dbReference>
<evidence type="ECO:0000256" key="9">
    <source>
        <dbReference type="ARBA" id="ARBA00023118"/>
    </source>
</evidence>
<feature type="binding site" evidence="14">
    <location>
        <position position="388"/>
    </location>
    <ligand>
        <name>Mn(2+)</name>
        <dbReference type="ChEBI" id="CHEBI:29035"/>
    </ligand>
</feature>
<dbReference type="NCBIfam" id="TIGR00287">
    <property type="entry name" value="cas1"/>
    <property type="match status" value="1"/>
</dbReference>
<evidence type="ECO:0000256" key="12">
    <source>
        <dbReference type="ARBA" id="ARBA00033996"/>
    </source>
</evidence>
<organism evidence="16 17">
    <name type="scientific">Azospirillum palustre</name>
    <dbReference type="NCBI Taxonomy" id="2044885"/>
    <lineage>
        <taxon>Bacteria</taxon>
        <taxon>Pseudomonadati</taxon>
        <taxon>Pseudomonadota</taxon>
        <taxon>Alphaproteobacteria</taxon>
        <taxon>Rhodospirillales</taxon>
        <taxon>Azospirillaceae</taxon>
        <taxon>Azospirillum</taxon>
    </lineage>
</organism>
<dbReference type="HAMAP" id="MF_01470">
    <property type="entry name" value="Cas1"/>
    <property type="match status" value="1"/>
</dbReference>
<keyword evidence="3 14" id="KW-0255">Endonuclease</keyword>
<keyword evidence="10 14" id="KW-0238">DNA-binding</keyword>
<reference evidence="17" key="1">
    <citation type="submission" date="2017-10" db="EMBL/GenBank/DDBJ databases">
        <authorList>
            <person name="Kravchenko I.K."/>
            <person name="Grouzdev D.S."/>
        </authorList>
    </citation>
    <scope>NUCLEOTIDE SEQUENCE [LARGE SCALE GENOMIC DNA]</scope>
    <source>
        <strain evidence="17">B2</strain>
    </source>
</reference>
<dbReference type="Gene3D" id="3.100.10.20">
    <property type="entry name" value="CRISPR-associated endonuclease Cas1, N-terminal domain"/>
    <property type="match status" value="1"/>
</dbReference>
<protein>
    <recommendedName>
        <fullName evidence="14">CRISPR-associated endonuclease Cas1</fullName>
        <ecNumber evidence="14">3.1.-.-</ecNumber>
    </recommendedName>
</protein>
<comment type="subunit">
    <text evidence="13 14">Homodimer, forms a heterotetramer with a Cas2 homodimer.</text>
</comment>
<comment type="catalytic activity">
    <reaction evidence="12">
        <text>exonucleolytic cleavage in the 5'- to 3'-direction to yield nucleoside 3'-phosphates.</text>
        <dbReference type="EC" id="3.1.12.1"/>
    </reaction>
</comment>
<dbReference type="Pfam" id="PF01930">
    <property type="entry name" value="Cas_Cas4"/>
    <property type="match status" value="1"/>
</dbReference>
<dbReference type="CDD" id="cd09634">
    <property type="entry name" value="Cas1_I-II-III"/>
    <property type="match status" value="1"/>
</dbReference>
<dbReference type="GO" id="GO:0046872">
    <property type="term" value="F:metal ion binding"/>
    <property type="evidence" value="ECO:0007669"/>
    <property type="project" value="UniProtKB-UniRule"/>
</dbReference>
<dbReference type="Gene3D" id="3.90.320.10">
    <property type="match status" value="1"/>
</dbReference>
<dbReference type="Gene3D" id="1.20.120.920">
    <property type="entry name" value="CRISPR-associated endonuclease Cas1, C-terminal domain"/>
    <property type="match status" value="1"/>
</dbReference>
<dbReference type="RefSeq" id="WP_098736612.1">
    <property type="nucleotide sequence ID" value="NZ_PDKW01000040.1"/>
</dbReference>
<keyword evidence="6 14" id="KW-0460">Magnesium</keyword>
<proteinExistence type="inferred from homology"/>
<accession>A0A2B8BIE2</accession>
<dbReference type="Pfam" id="PF01867">
    <property type="entry name" value="Cas_Cas1"/>
    <property type="match status" value="1"/>
</dbReference>
<dbReference type="InterPro" id="IPR050646">
    <property type="entry name" value="Cas1"/>
</dbReference>
<dbReference type="EC" id="3.1.-.-" evidence="14"/>
<dbReference type="GO" id="GO:0043571">
    <property type="term" value="P:maintenance of CRISPR repeat elements"/>
    <property type="evidence" value="ECO:0007669"/>
    <property type="project" value="UniProtKB-UniRule"/>
</dbReference>
<feature type="binding site" evidence="14">
    <location>
        <position position="474"/>
    </location>
    <ligand>
        <name>Mn(2+)</name>
        <dbReference type="ChEBI" id="CHEBI:29035"/>
    </ligand>
</feature>
<keyword evidence="9 14" id="KW-0051">Antiviral defense</keyword>
<evidence type="ECO:0000256" key="6">
    <source>
        <dbReference type="ARBA" id="ARBA00022842"/>
    </source>
</evidence>
<keyword evidence="11 14" id="KW-0464">Manganese</keyword>
<dbReference type="GO" id="GO:0004519">
    <property type="term" value="F:endonuclease activity"/>
    <property type="evidence" value="ECO:0007669"/>
    <property type="project" value="UniProtKB-UniRule"/>
</dbReference>
<evidence type="ECO:0000256" key="1">
    <source>
        <dbReference type="ARBA" id="ARBA00022722"/>
    </source>
</evidence>
<dbReference type="EMBL" id="PDKW01000040">
    <property type="protein sequence ID" value="PGH57162.1"/>
    <property type="molecule type" value="Genomic_DNA"/>
</dbReference>
<name>A0A2B8BIE2_9PROT</name>
<keyword evidence="17" id="KW-1185">Reference proteome</keyword>
<dbReference type="NCBIfam" id="TIGR00372">
    <property type="entry name" value="cas4"/>
    <property type="match status" value="1"/>
</dbReference>
<comment type="similarity">
    <text evidence="14">Belongs to the CRISPR-associated endonuclease Cas1 family.</text>
</comment>
<dbReference type="PANTHER" id="PTHR34353">
    <property type="entry name" value="CRISPR-ASSOCIATED ENDONUCLEASE CAS1 1"/>
    <property type="match status" value="1"/>
</dbReference>
<dbReference type="GO" id="GO:0004527">
    <property type="term" value="F:exonuclease activity"/>
    <property type="evidence" value="ECO:0007669"/>
    <property type="project" value="UniProtKB-KW"/>
</dbReference>
<dbReference type="InterPro" id="IPR022765">
    <property type="entry name" value="Dna2/Cas4_DUF83"/>
</dbReference>
<comment type="caution">
    <text evidence="16">The sequence shown here is derived from an EMBL/GenBank/DDBJ whole genome shotgun (WGS) entry which is preliminary data.</text>
</comment>